<evidence type="ECO:0000256" key="5">
    <source>
        <dbReference type="ARBA" id="ARBA00022630"/>
    </source>
</evidence>
<dbReference type="GO" id="GO:0010181">
    <property type="term" value="F:FMN binding"/>
    <property type="evidence" value="ECO:0007669"/>
    <property type="project" value="UniProtKB-UniRule"/>
</dbReference>
<keyword evidence="9 16" id="KW-1133">Transmembrane helix</keyword>
<keyword evidence="2 16" id="KW-1003">Cell membrane</keyword>
<evidence type="ECO:0000259" key="18">
    <source>
        <dbReference type="SMART" id="SM00900"/>
    </source>
</evidence>
<accession>A0A363UQS7</accession>
<keyword evidence="13 16" id="KW-0830">Ubiquinone</keyword>
<feature type="modified residue" description="FMN phosphoryl threonine" evidence="16">
    <location>
        <position position="228"/>
    </location>
</feature>
<evidence type="ECO:0000256" key="14">
    <source>
        <dbReference type="ARBA" id="ARBA00023136"/>
    </source>
</evidence>
<dbReference type="NCBIfam" id="NF003749">
    <property type="entry name" value="PRK05346.1-5"/>
    <property type="match status" value="1"/>
</dbReference>
<gene>
    <name evidence="16" type="primary">nqrC</name>
    <name evidence="19" type="ORF">DEH80_01395</name>
</gene>
<evidence type="ECO:0000256" key="10">
    <source>
        <dbReference type="ARBA" id="ARBA00023027"/>
    </source>
</evidence>
<keyword evidence="7 16" id="KW-0812">Transmembrane</keyword>
<keyword evidence="5 16" id="KW-0285">Flavoprotein</keyword>
<dbReference type="HAMAP" id="MF_00427">
    <property type="entry name" value="NqrC"/>
    <property type="match status" value="1"/>
</dbReference>
<keyword evidence="4 16" id="KW-0597">Phosphoprotein</keyword>
<dbReference type="InterPro" id="IPR010204">
    <property type="entry name" value="NqrC"/>
</dbReference>
<evidence type="ECO:0000256" key="17">
    <source>
        <dbReference type="PIRNR" id="PIRNR009437"/>
    </source>
</evidence>
<keyword evidence="6 16" id="KW-0288">FMN</keyword>
<evidence type="ECO:0000256" key="15">
    <source>
        <dbReference type="ARBA" id="ARBA00023201"/>
    </source>
</evidence>
<dbReference type="PANTHER" id="PTHR37838:SF1">
    <property type="entry name" value="NA(+)-TRANSLOCATING NADH-QUINONE REDUCTASE SUBUNIT C"/>
    <property type="match status" value="1"/>
</dbReference>
<dbReference type="NCBIfam" id="TIGR01938">
    <property type="entry name" value="nqrC"/>
    <property type="match status" value="1"/>
</dbReference>
<comment type="catalytic activity">
    <reaction evidence="16 17">
        <text>a ubiquinone + n Na(+)(in) + NADH + H(+) = a ubiquinol + n Na(+)(out) + NAD(+)</text>
        <dbReference type="Rhea" id="RHEA:47748"/>
        <dbReference type="Rhea" id="RHEA-COMP:9565"/>
        <dbReference type="Rhea" id="RHEA-COMP:9566"/>
        <dbReference type="ChEBI" id="CHEBI:15378"/>
        <dbReference type="ChEBI" id="CHEBI:16389"/>
        <dbReference type="ChEBI" id="CHEBI:17976"/>
        <dbReference type="ChEBI" id="CHEBI:29101"/>
        <dbReference type="ChEBI" id="CHEBI:57540"/>
        <dbReference type="ChEBI" id="CHEBI:57945"/>
        <dbReference type="EC" id="7.2.1.1"/>
    </reaction>
</comment>
<keyword evidence="20" id="KW-1185">Reference proteome</keyword>
<evidence type="ECO:0000256" key="4">
    <source>
        <dbReference type="ARBA" id="ARBA00022553"/>
    </source>
</evidence>
<dbReference type="GO" id="GO:0005886">
    <property type="term" value="C:plasma membrane"/>
    <property type="evidence" value="ECO:0007669"/>
    <property type="project" value="UniProtKB-SubCell"/>
</dbReference>
<evidence type="ECO:0000256" key="7">
    <source>
        <dbReference type="ARBA" id="ARBA00022692"/>
    </source>
</evidence>
<dbReference type="GO" id="GO:0016655">
    <property type="term" value="F:oxidoreductase activity, acting on NAD(P)H, quinone or similar compound as acceptor"/>
    <property type="evidence" value="ECO:0007669"/>
    <property type="project" value="UniProtKB-UniRule"/>
</dbReference>
<evidence type="ECO:0000256" key="11">
    <source>
        <dbReference type="ARBA" id="ARBA00023053"/>
    </source>
</evidence>
<evidence type="ECO:0000256" key="12">
    <source>
        <dbReference type="ARBA" id="ARBA00023065"/>
    </source>
</evidence>
<comment type="subunit">
    <text evidence="16 17">Composed of six subunits; NqrA, NqrB, NqrC, NqrD, NqrE and NqrF.</text>
</comment>
<comment type="function">
    <text evidence="16">NQR complex catalyzes the reduction of ubiquinone-1 to ubiquinol by two successive reactions, coupled with the transport of Na(+) ions from the cytoplasm to the periplasm. NqrA to NqrE are probably involved in the second step, the conversion of ubisemiquinone to ubiquinol.</text>
</comment>
<organism evidence="19 20">
    <name type="scientific">Abyssibacter profundi</name>
    <dbReference type="NCBI Taxonomy" id="2182787"/>
    <lineage>
        <taxon>Bacteria</taxon>
        <taxon>Pseudomonadati</taxon>
        <taxon>Pseudomonadota</taxon>
        <taxon>Gammaproteobacteria</taxon>
        <taxon>Chromatiales</taxon>
        <taxon>Oceanococcaceae</taxon>
        <taxon>Abyssibacter</taxon>
    </lineage>
</organism>
<keyword evidence="15 16" id="KW-0739">Sodium transport</keyword>
<dbReference type="Pfam" id="PF04205">
    <property type="entry name" value="FMN_bind"/>
    <property type="match status" value="1"/>
</dbReference>
<feature type="domain" description="FMN-binding" evidence="18">
    <location>
        <begin position="144"/>
        <end position="245"/>
    </location>
</feature>
<evidence type="ECO:0000256" key="1">
    <source>
        <dbReference type="ARBA" id="ARBA00022448"/>
    </source>
</evidence>
<evidence type="ECO:0000256" key="2">
    <source>
        <dbReference type="ARBA" id="ARBA00022475"/>
    </source>
</evidence>
<keyword evidence="12 16" id="KW-0406">Ion transport</keyword>
<dbReference type="GO" id="GO:0006814">
    <property type="term" value="P:sodium ion transport"/>
    <property type="evidence" value="ECO:0007669"/>
    <property type="project" value="UniProtKB-UniRule"/>
</dbReference>
<keyword evidence="8 16" id="KW-1278">Translocase</keyword>
<keyword evidence="3" id="KW-0997">Cell inner membrane</keyword>
<name>A0A363UQS7_9GAMM</name>
<sequence length="257" mass="28545">MQQGKDSTVGTIVVALAVCLVCSVIVSFAAVTLRPIQDTNKTQDFKRNILSVVGMLDPSRPIDEQFSAFETRVINFDTGEYAPEMNTEEFDQRKSSKDPELSINLTAEQDMADIKRRENYGQVFLVRNDDDSIRFMVLPVRGYGLWSTLYGFLALEGDGKTIVGLSFYEHAETPGLGGEVDNPKWKAQWRGKLAYGPEWEPRATVVKGAVDPTSENAKYQVDGLSGATLTSRGVANLVQFWLSEDGYKPFIQRVADA</sequence>
<evidence type="ECO:0000256" key="9">
    <source>
        <dbReference type="ARBA" id="ARBA00022989"/>
    </source>
</evidence>
<evidence type="ECO:0000256" key="3">
    <source>
        <dbReference type="ARBA" id="ARBA00022519"/>
    </source>
</evidence>
<dbReference type="PANTHER" id="PTHR37838">
    <property type="entry name" value="NA(+)-TRANSLOCATING NADH-QUINONE REDUCTASE SUBUNIT C"/>
    <property type="match status" value="1"/>
</dbReference>
<dbReference type="AlphaFoldDB" id="A0A363UQS7"/>
<comment type="caution">
    <text evidence="16">Lacks conserved residue(s) required for the propagation of feature annotation.</text>
</comment>
<comment type="cofactor">
    <cofactor evidence="16 17">
        <name>FMN</name>
        <dbReference type="ChEBI" id="CHEBI:58210"/>
    </cofactor>
</comment>
<dbReference type="EC" id="7.2.1.1" evidence="16 17"/>
<dbReference type="SMART" id="SM00900">
    <property type="entry name" value="FMN_bind"/>
    <property type="match status" value="1"/>
</dbReference>
<comment type="similarity">
    <text evidence="16 17">Belongs to the NqrC family.</text>
</comment>
<dbReference type="InterPro" id="IPR007329">
    <property type="entry name" value="FMN-bd"/>
</dbReference>
<dbReference type="OrthoDB" id="9786835at2"/>
<protein>
    <recommendedName>
        <fullName evidence="16 17">Na(+)-translocating NADH-quinone reductase subunit C</fullName>
        <shortName evidence="16 17">Na(+)-NQR subunit C</shortName>
        <shortName evidence="16 17">Na(+)-translocating NQR subunit C</shortName>
        <ecNumber evidence="16 17">7.2.1.1</ecNumber>
    </recommendedName>
    <alternativeName>
        <fullName evidence="16 17">NQR complex subunit C</fullName>
    </alternativeName>
    <alternativeName>
        <fullName evidence="16 17">NQR-1 subunit C</fullName>
    </alternativeName>
</protein>
<dbReference type="PIRSF" id="PIRSF009437">
    <property type="entry name" value="NQR-1_subunit_C"/>
    <property type="match status" value="1"/>
</dbReference>
<keyword evidence="1 16" id="KW-0813">Transport</keyword>
<evidence type="ECO:0000256" key="6">
    <source>
        <dbReference type="ARBA" id="ARBA00022643"/>
    </source>
</evidence>
<evidence type="ECO:0000256" key="13">
    <source>
        <dbReference type="ARBA" id="ARBA00023075"/>
    </source>
</evidence>
<keyword evidence="14 16" id="KW-0472">Membrane</keyword>
<dbReference type="Proteomes" id="UP000251800">
    <property type="component" value="Unassembled WGS sequence"/>
</dbReference>
<comment type="subcellular location">
    <subcellularLocation>
        <location evidence="16">Cell membrane</location>
        <topology evidence="16">Single-pass membrane protein</topology>
    </subcellularLocation>
</comment>
<proteinExistence type="inferred from homology"/>
<keyword evidence="10 16" id="KW-0520">NAD</keyword>
<evidence type="ECO:0000313" key="20">
    <source>
        <dbReference type="Proteomes" id="UP000251800"/>
    </source>
</evidence>
<evidence type="ECO:0000256" key="8">
    <source>
        <dbReference type="ARBA" id="ARBA00022967"/>
    </source>
</evidence>
<evidence type="ECO:0000313" key="19">
    <source>
        <dbReference type="EMBL" id="PWN57821.1"/>
    </source>
</evidence>
<reference evidence="19 20" key="1">
    <citation type="submission" date="2018-05" db="EMBL/GenBank/DDBJ databases">
        <title>Abyssibacter profundi OUC007T gen. nov., sp. nov, a marine bacterium isolated from seawater of the Mariana Trench.</title>
        <authorList>
            <person name="Zhou S."/>
        </authorList>
    </citation>
    <scope>NUCLEOTIDE SEQUENCE [LARGE SCALE GENOMIC DNA]</scope>
    <source>
        <strain evidence="19 20">OUC007</strain>
    </source>
</reference>
<evidence type="ECO:0000256" key="16">
    <source>
        <dbReference type="HAMAP-Rule" id="MF_00427"/>
    </source>
</evidence>
<keyword evidence="11 16" id="KW-0915">Sodium</keyword>
<feature type="transmembrane region" description="Helical" evidence="16">
    <location>
        <begin position="12"/>
        <end position="33"/>
    </location>
</feature>
<comment type="caution">
    <text evidence="19">The sequence shown here is derived from an EMBL/GenBank/DDBJ whole genome shotgun (WGS) entry which is preliminary data.</text>
</comment>
<dbReference type="EMBL" id="QEQK01000001">
    <property type="protein sequence ID" value="PWN57821.1"/>
    <property type="molecule type" value="Genomic_DNA"/>
</dbReference>